<keyword evidence="3" id="KW-1185">Reference proteome</keyword>
<sequence length="552" mass="57853">MSHRSLRPRPSFRGPIATGIMGAALGLAMAAAQTTVPEEGASPLGGDGGDESGGLFSGGLLPNGSVLKNVVLPSYDEKLNMVSSVKAGNLTIFTRDEQKMDLRTNNPKTVAVLDKVEVKDLRISFFNPDRSSKGNIAMTEALLEVRKKLTLLSSDEPVSFVSDDLKVDGSALAFDTRNNRGFLHGPVTAVAKNIEKDKSTSMKATPTRGALAAGAMMMAAAPALPAQQKAVPADEASVTTAERFNGSLLSQEQLAEVAAQTASRASEQVEQIDAAGKNLADIKATSNDARLTMNNFLQAASLVSLLADAAPAAGAAPADAPDVPRPAALADTKDTVVKAKKGAYFDSKEGLLIFLGDVTVTNPQLQLKGASEVKLFLEPDEGKKEETAPKPKDGAANGKPKPPPTQAELEAMLAAKHAKMAEDLKKAGGADKGSEGGTFGDAKRMVATGPAVHIRFDSGKPGDKPVEASAHSIIYDFEKEQILLQGGSPWVFQEGGMQGQAKGAKAYILIHTDGDGNLTKVVTHNPDGFEANVKTPPKKEAPKPKPQQQPKR</sequence>
<dbReference type="EMBL" id="JAPDDS010000017">
    <property type="protein sequence ID" value="MCW1887354.1"/>
    <property type="molecule type" value="Genomic_DNA"/>
</dbReference>
<evidence type="ECO:0000313" key="2">
    <source>
        <dbReference type="EMBL" id="MCW1887354.1"/>
    </source>
</evidence>
<feature type="region of interest" description="Disordered" evidence="1">
    <location>
        <begin position="522"/>
        <end position="552"/>
    </location>
</feature>
<gene>
    <name evidence="2" type="ORF">OKA04_21635</name>
</gene>
<evidence type="ECO:0000256" key="1">
    <source>
        <dbReference type="SAM" id="MobiDB-lite"/>
    </source>
</evidence>
<reference evidence="2 3" key="1">
    <citation type="submission" date="2022-10" db="EMBL/GenBank/DDBJ databases">
        <title>Luteolibacter flavescens strain MCCC 1K03193, whole genome shotgun sequencing project.</title>
        <authorList>
            <person name="Zhao G."/>
            <person name="Shen L."/>
        </authorList>
    </citation>
    <scope>NUCLEOTIDE SEQUENCE [LARGE SCALE GENOMIC DNA]</scope>
    <source>
        <strain evidence="2 3">MCCC 1K03193</strain>
    </source>
</reference>
<dbReference type="Gene3D" id="2.60.450.10">
    <property type="entry name" value="Lipopolysaccharide (LPS) transport protein A like domain"/>
    <property type="match status" value="1"/>
</dbReference>
<dbReference type="Proteomes" id="UP001207930">
    <property type="component" value="Unassembled WGS sequence"/>
</dbReference>
<dbReference type="RefSeq" id="WP_264503310.1">
    <property type="nucleotide sequence ID" value="NZ_JAPDDS010000017.1"/>
</dbReference>
<proteinExistence type="predicted"/>
<protein>
    <recommendedName>
        <fullName evidence="4">Organic solvent tolerance-like N-terminal domain-containing protein</fullName>
    </recommendedName>
</protein>
<name>A0ABT3FVK6_9BACT</name>
<comment type="caution">
    <text evidence="2">The sequence shown here is derived from an EMBL/GenBank/DDBJ whole genome shotgun (WGS) entry which is preliminary data.</text>
</comment>
<accession>A0ABT3FVK6</accession>
<feature type="region of interest" description="Disordered" evidence="1">
    <location>
        <begin position="36"/>
        <end position="55"/>
    </location>
</feature>
<feature type="compositionally biased region" description="Basic and acidic residues" evidence="1">
    <location>
        <begin position="378"/>
        <end position="393"/>
    </location>
</feature>
<feature type="region of interest" description="Disordered" evidence="1">
    <location>
        <begin position="378"/>
        <end position="405"/>
    </location>
</feature>
<feature type="compositionally biased region" description="Gly residues" evidence="1">
    <location>
        <begin position="43"/>
        <end position="55"/>
    </location>
</feature>
<organism evidence="2 3">
    <name type="scientific">Luteolibacter flavescens</name>
    <dbReference type="NCBI Taxonomy" id="1859460"/>
    <lineage>
        <taxon>Bacteria</taxon>
        <taxon>Pseudomonadati</taxon>
        <taxon>Verrucomicrobiota</taxon>
        <taxon>Verrucomicrobiia</taxon>
        <taxon>Verrucomicrobiales</taxon>
        <taxon>Verrucomicrobiaceae</taxon>
        <taxon>Luteolibacter</taxon>
    </lineage>
</organism>
<evidence type="ECO:0008006" key="4">
    <source>
        <dbReference type="Google" id="ProtNLM"/>
    </source>
</evidence>
<evidence type="ECO:0000313" key="3">
    <source>
        <dbReference type="Proteomes" id="UP001207930"/>
    </source>
</evidence>